<dbReference type="AlphaFoldDB" id="A0A132A8R4"/>
<keyword evidence="1" id="KW-0175">Coiled coil</keyword>
<accession>A0A132A8R4</accession>
<organism evidence="3 4">
    <name type="scientific">Sarcoptes scabiei</name>
    <name type="common">Itch mite</name>
    <name type="synonym">Acarus scabiei</name>
    <dbReference type="NCBI Taxonomy" id="52283"/>
    <lineage>
        <taxon>Eukaryota</taxon>
        <taxon>Metazoa</taxon>
        <taxon>Ecdysozoa</taxon>
        <taxon>Arthropoda</taxon>
        <taxon>Chelicerata</taxon>
        <taxon>Arachnida</taxon>
        <taxon>Acari</taxon>
        <taxon>Acariformes</taxon>
        <taxon>Sarcoptiformes</taxon>
        <taxon>Astigmata</taxon>
        <taxon>Psoroptidia</taxon>
        <taxon>Sarcoptoidea</taxon>
        <taxon>Sarcoptidae</taxon>
        <taxon>Sarcoptinae</taxon>
        <taxon>Sarcoptes</taxon>
    </lineage>
</organism>
<feature type="compositionally biased region" description="Polar residues" evidence="2">
    <location>
        <begin position="56"/>
        <end position="67"/>
    </location>
</feature>
<protein>
    <submittedName>
        <fullName evidence="3">Uncharacterized protein</fullName>
    </submittedName>
</protein>
<comment type="caution">
    <text evidence="3">The sequence shown here is derived from an EMBL/GenBank/DDBJ whole genome shotgun (WGS) entry which is preliminary data.</text>
</comment>
<sequence length="245" mass="26874">MNNVNHLDSMKNSLNEKKNINHNVPGGGLLKSSSSSKSSSFATSGLTKQSPKHENLMTNGLRKSTNGAVGGGGGDGGGGSSDQCESNLHGHSPQQQLLFEHQSSNDRKSNADDDDDSKIENLDQIFNEIDQQLNDVDNRFDDLETKMSINPNITIIISDAGDDLNDENLDGQHRFHQIIEDDVDDLKKNSLKQTPINNDDESIDDGNGGNDYGYERKTDQIETNIRIAMAKIREANFRKVKACSV</sequence>
<name>A0A132A8R4_SARSC</name>
<dbReference type="OrthoDB" id="6235964at2759"/>
<feature type="compositionally biased region" description="Low complexity" evidence="2">
    <location>
        <begin position="31"/>
        <end position="40"/>
    </location>
</feature>
<feature type="coiled-coil region" evidence="1">
    <location>
        <begin position="119"/>
        <end position="146"/>
    </location>
</feature>
<feature type="compositionally biased region" description="Gly residues" evidence="2">
    <location>
        <begin position="68"/>
        <end position="80"/>
    </location>
</feature>
<dbReference type="VEuPathDB" id="VectorBase:SSCA009258"/>
<dbReference type="EMBL" id="JXLN01011500">
    <property type="protein sequence ID" value="KPM07338.1"/>
    <property type="molecule type" value="Genomic_DNA"/>
</dbReference>
<evidence type="ECO:0000313" key="4">
    <source>
        <dbReference type="Proteomes" id="UP000616769"/>
    </source>
</evidence>
<evidence type="ECO:0000313" key="3">
    <source>
        <dbReference type="EMBL" id="KPM07338.1"/>
    </source>
</evidence>
<feature type="region of interest" description="Disordered" evidence="2">
    <location>
        <begin position="1"/>
        <end position="92"/>
    </location>
</feature>
<gene>
    <name evidence="3" type="ORF">QR98_0058290</name>
</gene>
<feature type="region of interest" description="Disordered" evidence="2">
    <location>
        <begin position="193"/>
        <end position="215"/>
    </location>
</feature>
<feature type="compositionally biased region" description="Polar residues" evidence="2">
    <location>
        <begin position="1"/>
        <end position="13"/>
    </location>
</feature>
<proteinExistence type="predicted"/>
<evidence type="ECO:0000256" key="1">
    <source>
        <dbReference type="SAM" id="Coils"/>
    </source>
</evidence>
<evidence type="ECO:0000256" key="2">
    <source>
        <dbReference type="SAM" id="MobiDB-lite"/>
    </source>
</evidence>
<reference evidence="3 4" key="1">
    <citation type="journal article" date="2015" name="Parasit. Vectors">
        <title>Draft genome of the scabies mite.</title>
        <authorList>
            <person name="Rider S.D.Jr."/>
            <person name="Morgan M.S."/>
            <person name="Arlian L.G."/>
        </authorList>
    </citation>
    <scope>NUCLEOTIDE SEQUENCE [LARGE SCALE GENOMIC DNA]</scope>
    <source>
        <strain evidence="3">Arlian Lab</strain>
    </source>
</reference>
<dbReference type="Proteomes" id="UP000616769">
    <property type="component" value="Unassembled WGS sequence"/>
</dbReference>